<dbReference type="PANTHER" id="PTHR33096">
    <property type="entry name" value="CXC2 DOMAIN-CONTAINING PROTEIN"/>
    <property type="match status" value="1"/>
</dbReference>
<evidence type="ECO:0000259" key="1">
    <source>
        <dbReference type="Pfam" id="PF18803"/>
    </source>
</evidence>
<dbReference type="Pfam" id="PF18803">
    <property type="entry name" value="CxC2"/>
    <property type="match status" value="1"/>
</dbReference>
<dbReference type="PANTHER" id="PTHR33096:SF1">
    <property type="entry name" value="CXC1-LIKE CYSTEINE CLUSTER ASSOCIATED WITH KDZ TRANSPOSASES DOMAIN-CONTAINING PROTEIN"/>
    <property type="match status" value="1"/>
</dbReference>
<feature type="domain" description="CxC2-like cysteine cluster KDZ transposase-associated" evidence="1">
    <location>
        <begin position="20"/>
        <end position="126"/>
    </location>
</feature>
<proteinExistence type="predicted"/>
<name>A0A9W8JA90_9AGAR</name>
<reference evidence="2" key="1">
    <citation type="submission" date="2022-06" db="EMBL/GenBank/DDBJ databases">
        <title>Genome Sequence of Candolleomyces eurysporus.</title>
        <authorList>
            <person name="Buettner E."/>
        </authorList>
    </citation>
    <scope>NUCLEOTIDE SEQUENCE</scope>
    <source>
        <strain evidence="2">VTCC 930004</strain>
    </source>
</reference>
<dbReference type="Pfam" id="PF18758">
    <property type="entry name" value="KDZ"/>
    <property type="match status" value="1"/>
</dbReference>
<dbReference type="OrthoDB" id="3235114at2759"/>
<dbReference type="Proteomes" id="UP001140091">
    <property type="component" value="Unassembled WGS sequence"/>
</dbReference>
<evidence type="ECO:0000313" key="3">
    <source>
        <dbReference type="Proteomes" id="UP001140091"/>
    </source>
</evidence>
<dbReference type="InterPro" id="IPR041457">
    <property type="entry name" value="CxC2_KDZ-assoc"/>
</dbReference>
<dbReference type="AlphaFoldDB" id="A0A9W8JA90"/>
<evidence type="ECO:0000313" key="2">
    <source>
        <dbReference type="EMBL" id="KAJ2929114.1"/>
    </source>
</evidence>
<gene>
    <name evidence="2" type="ORF">H1R20_g7980</name>
</gene>
<protein>
    <recommendedName>
        <fullName evidence="1">CxC2-like cysteine cluster KDZ transposase-associated domain-containing protein</fullName>
    </recommendedName>
</protein>
<dbReference type="InterPro" id="IPR040521">
    <property type="entry name" value="KDZ"/>
</dbReference>
<organism evidence="2 3">
    <name type="scientific">Candolleomyces eurysporus</name>
    <dbReference type="NCBI Taxonomy" id="2828524"/>
    <lineage>
        <taxon>Eukaryota</taxon>
        <taxon>Fungi</taxon>
        <taxon>Dikarya</taxon>
        <taxon>Basidiomycota</taxon>
        <taxon>Agaricomycotina</taxon>
        <taxon>Agaricomycetes</taxon>
        <taxon>Agaricomycetidae</taxon>
        <taxon>Agaricales</taxon>
        <taxon>Agaricineae</taxon>
        <taxon>Psathyrellaceae</taxon>
        <taxon>Candolleomyces</taxon>
    </lineage>
</organism>
<sequence>MCFTHRIEKWMGVWFERCMLRSLGLRVQLGHNHGETCSNPRPAINNDFVVIDSDGIHRVALDFCSCERTKPAAIQLLQSRLFPATLTDPRTAASFRVLETFQMLSFTARMSTYEFLAAIRRCTDNCRQDNVPDRYREFMRMIHEWRHLRLLKRKGRGHNPSGVKGTKPGECVVLCPACPLPGINLPDNWECSDERWLHALFLAIDANFQLTRKVVLDDQRDPGLNCGYAYIVEEQQFKEYLSLFGDQILDDKSTCNNHDAIKSASIRGGKGFAASGLGTVQCSRHDMKRPNGSGDMQKGERYVNMDYFCIMTLRHNIPLMLVISYDIVCQWSINFVSRCIKYPPNAVGSNPAMDIKYLVPKFHLPAHVQKCRDNFSFNLTPHVGRTDGEAPERGWSSSNDLAYSTREMGPGSRRDTLDDCFGDLNWGKATRMALAARAKDAIAWRQEQVESWLSFADTIPERQRQRWTTIVQAWEKDRTQFNPFGYEFEDISISSVRYDLALEEEESVKAGTASVVHKDVTPSEFILQGLGIEDGM</sequence>
<feature type="non-terminal residue" evidence="2">
    <location>
        <position position="536"/>
    </location>
</feature>
<accession>A0A9W8JA90</accession>
<comment type="caution">
    <text evidence="2">The sequence shown here is derived from an EMBL/GenBank/DDBJ whole genome shotgun (WGS) entry which is preliminary data.</text>
</comment>
<keyword evidence="3" id="KW-1185">Reference proteome</keyword>
<dbReference type="EMBL" id="JANBPK010000896">
    <property type="protein sequence ID" value="KAJ2929114.1"/>
    <property type="molecule type" value="Genomic_DNA"/>
</dbReference>